<name>A0A4S2FXD2_9BACT</name>
<evidence type="ECO:0000313" key="2">
    <source>
        <dbReference type="Proteomes" id="UP000306630"/>
    </source>
</evidence>
<dbReference type="EMBL" id="SRYD01000025">
    <property type="protein sequence ID" value="TGY74093.1"/>
    <property type="molecule type" value="Genomic_DNA"/>
</dbReference>
<dbReference type="Proteomes" id="UP000306630">
    <property type="component" value="Unassembled WGS sequence"/>
</dbReference>
<sequence length="546" mass="59502">MSTKGLKVVLPSAVTDAAGLRKLEHYYGIEFTRGASNQGGDNGYHKMIGDASLLKEMRFHNQMKIASVKDAEIQTILNQTNWRKTDDGANAVLDGTDGADIMQVHTKTVYAIIGGTNPTYERFIVSDQPFTYDGDVAKEYPAYGETPDYATMLNGVMRSIRNEGVTGTHGAGVGVGHTDPLFGTTEAGGYPRNSLSRFQYEQYARAKNADTNSNRPYMNICNQDLELTAAFMYIEFRTKQLNSLLGHGLSSISTPTAQTWGKVSGFRLTADNGATYRYHTFGTQMFINDSTVGSNMWTILNGSCPMLKMFEAQLAVSDGNASFESVKDSDGNPIAGIEQGVMTGIYTKTFSFNLNNAALTAGGEKQNWKVDVVMRVPLWRGRNRLWGHCTQWYSGYEFIQWLDEEEKLHHKAYRSPSIDALVSDSDVALYDSEGNYGFEKTYDCLGEMPVIANKAGGGAWATKMFAVNGITTALTEVGGAGLSTYEQAHFYSSATDLVQGKFRRRGARFGGSASEASCVLRYASGAGAPSDASTGIGSGFRVEIND</sequence>
<organism evidence="1 2">
    <name type="scientific">Muribaculum intestinale</name>
    <dbReference type="NCBI Taxonomy" id="1796646"/>
    <lineage>
        <taxon>Bacteria</taxon>
        <taxon>Pseudomonadati</taxon>
        <taxon>Bacteroidota</taxon>
        <taxon>Bacteroidia</taxon>
        <taxon>Bacteroidales</taxon>
        <taxon>Muribaculaceae</taxon>
        <taxon>Muribaculum</taxon>
    </lineage>
</organism>
<reference evidence="1 2" key="1">
    <citation type="submission" date="2019-04" db="EMBL/GenBank/DDBJ databases">
        <title>Microbes associate with the intestines of laboratory mice.</title>
        <authorList>
            <person name="Navarre W."/>
            <person name="Wong E."/>
            <person name="Huang K."/>
            <person name="Tropini C."/>
            <person name="Ng K."/>
            <person name="Yu B."/>
        </authorList>
    </citation>
    <scope>NUCLEOTIDE SEQUENCE [LARGE SCALE GENOMIC DNA]</scope>
    <source>
        <strain evidence="1 2">NM06_A21</strain>
    </source>
</reference>
<proteinExistence type="predicted"/>
<comment type="caution">
    <text evidence="1">The sequence shown here is derived from an EMBL/GenBank/DDBJ whole genome shotgun (WGS) entry which is preliminary data.</text>
</comment>
<accession>A0A4S2FXD2</accession>
<gene>
    <name evidence="1" type="ORF">E5333_07400</name>
</gene>
<dbReference type="AlphaFoldDB" id="A0A4S2FXD2"/>
<evidence type="ECO:0000313" key="1">
    <source>
        <dbReference type="EMBL" id="TGY74093.1"/>
    </source>
</evidence>
<dbReference type="RefSeq" id="WP_135993213.1">
    <property type="nucleotide sequence ID" value="NZ_SRYD01000025.1"/>
</dbReference>
<protein>
    <submittedName>
        <fullName evidence="1">Uncharacterized protein</fullName>
    </submittedName>
</protein>